<gene>
    <name evidence="1" type="ORF">ABT39_MTgene2153</name>
</gene>
<geneLocation type="mitochondrion" evidence="1"/>
<name>A0A101LVE9_PICGL</name>
<evidence type="ECO:0000313" key="1">
    <source>
        <dbReference type="EMBL" id="KUM46050.1"/>
    </source>
</evidence>
<dbReference type="EMBL" id="LKAM01000014">
    <property type="protein sequence ID" value="KUM46050.1"/>
    <property type="molecule type" value="Genomic_DNA"/>
</dbReference>
<protein>
    <submittedName>
        <fullName evidence="1">Uncharacterized protein</fullName>
    </submittedName>
</protein>
<sequence length="72" mass="8383">MPYDPHGYHRDSRTRMQLNKLVVNHQEEPLHRLMKVAPSGLRRFENQVLCPQLEQSFVSLGQNRKIGESKGV</sequence>
<dbReference type="AlphaFoldDB" id="A0A101LVE9"/>
<reference evidence="1" key="1">
    <citation type="journal article" date="2015" name="Genome Biol. Evol.">
        <title>Organellar Genomes of White Spruce (Picea glauca): Assembly and Annotation.</title>
        <authorList>
            <person name="Jackman S.D."/>
            <person name="Warren R.L."/>
            <person name="Gibb E.A."/>
            <person name="Vandervalk B.P."/>
            <person name="Mohamadi H."/>
            <person name="Chu J."/>
            <person name="Raymond A."/>
            <person name="Pleasance S."/>
            <person name="Coope R."/>
            <person name="Wildung M.R."/>
            <person name="Ritland C.E."/>
            <person name="Bousquet J."/>
            <person name="Jones S.J."/>
            <person name="Bohlmann J."/>
            <person name="Birol I."/>
        </authorList>
    </citation>
    <scope>NUCLEOTIDE SEQUENCE [LARGE SCALE GENOMIC DNA]</scope>
    <source>
        <tissue evidence="1">Flushing bud</tissue>
    </source>
</reference>
<keyword evidence="1" id="KW-0496">Mitochondrion</keyword>
<accession>A0A101LVE9</accession>
<proteinExistence type="predicted"/>
<organism evidence="1">
    <name type="scientific">Picea glauca</name>
    <name type="common">White spruce</name>
    <name type="synonym">Pinus glauca</name>
    <dbReference type="NCBI Taxonomy" id="3330"/>
    <lineage>
        <taxon>Eukaryota</taxon>
        <taxon>Viridiplantae</taxon>
        <taxon>Streptophyta</taxon>
        <taxon>Embryophyta</taxon>
        <taxon>Tracheophyta</taxon>
        <taxon>Spermatophyta</taxon>
        <taxon>Pinopsida</taxon>
        <taxon>Pinidae</taxon>
        <taxon>Conifers I</taxon>
        <taxon>Pinales</taxon>
        <taxon>Pinaceae</taxon>
        <taxon>Picea</taxon>
    </lineage>
</organism>
<comment type="caution">
    <text evidence="1">The sequence shown here is derived from an EMBL/GenBank/DDBJ whole genome shotgun (WGS) entry which is preliminary data.</text>
</comment>